<dbReference type="PANTHER" id="PTHR38165:SF1">
    <property type="entry name" value="GLUCANASE B"/>
    <property type="match status" value="1"/>
</dbReference>
<dbReference type="OrthoDB" id="10058186at2759"/>
<keyword evidence="4" id="KW-0378">Hydrolase</keyword>
<dbReference type="InterPro" id="IPR042517">
    <property type="entry name" value="Glyco_hydro_64_N_2"/>
</dbReference>
<feature type="region of interest" description="Disordered" evidence="1">
    <location>
        <begin position="1"/>
        <end position="52"/>
    </location>
</feature>
<sequence length="451" mass="47441">MSSLKQKIKDLVNKRKRQQNQASGTRAATSATSPQAPAPAAQPSSSQPPPIGIQSKAVADVQAATTDGTLQIALVNQSNSDQLYAYITGQAIDSNYGLFLLQSDARTPYFPASPGTTGAGIGADIAIPLGAPGNTVTATIPRIAGGRIWFSQGAKLVFALNPGPGLVEPSIFNPADPNHNINFGFCEFTYNAFQVFVNISYVDFVSNIPIALTLMDTNNNTQRILGMRADGLSTVARGLRDQTAKDGQAWSSLIVQSNGQDLRVLSPNSGITINNGYFQNYFNDYVNQVYSQHTNQPLIVNTQAGFGNVNGQVNGDGVMDFGNGSTFPKPTAADIFSSNSGPFATGSNAETNTIIPRLAAAFNRSTLLLSNETPNGTNASQYYKDPVTNHYARIVHDANIDGLGYTHPYDDVVPDGGASQAGVVSSGNPRVLTVTVGGNQAGDSKGGCVIL</sequence>
<dbReference type="PROSITE" id="PS52006">
    <property type="entry name" value="GH64"/>
    <property type="match status" value="1"/>
</dbReference>
<dbReference type="Gene3D" id="2.60.110.10">
    <property type="entry name" value="Thaumatin"/>
    <property type="match status" value="1"/>
</dbReference>
<dbReference type="RefSeq" id="XP_033460723.1">
    <property type="nucleotide sequence ID" value="XM_033601228.1"/>
</dbReference>
<dbReference type="InterPro" id="IPR032477">
    <property type="entry name" value="Glyco_hydro_64"/>
</dbReference>
<dbReference type="Gene3D" id="3.30.920.50">
    <property type="entry name" value="Beta-1,3-glucanase, C-terminal domain"/>
    <property type="match status" value="1"/>
</dbReference>
<dbReference type="AlphaFoldDB" id="A0A6J3MA46"/>
<reference evidence="4" key="3">
    <citation type="submission" date="2025-08" db="UniProtKB">
        <authorList>
            <consortium name="RefSeq"/>
        </authorList>
    </citation>
    <scope>IDENTIFICATION</scope>
    <source>
        <strain evidence="4">CBS 342.82</strain>
    </source>
</reference>
<evidence type="ECO:0000256" key="1">
    <source>
        <dbReference type="SAM" id="MobiDB-lite"/>
    </source>
</evidence>
<organism evidence="4">
    <name type="scientific">Dissoconium aciculare CBS 342.82</name>
    <dbReference type="NCBI Taxonomy" id="1314786"/>
    <lineage>
        <taxon>Eukaryota</taxon>
        <taxon>Fungi</taxon>
        <taxon>Dikarya</taxon>
        <taxon>Ascomycota</taxon>
        <taxon>Pezizomycotina</taxon>
        <taxon>Dothideomycetes</taxon>
        <taxon>Dothideomycetidae</taxon>
        <taxon>Mycosphaerellales</taxon>
        <taxon>Dissoconiaceae</taxon>
        <taxon>Dissoconium</taxon>
    </lineage>
</organism>
<name>A0A6J3MA46_9PEZI</name>
<dbReference type="Pfam" id="PF16483">
    <property type="entry name" value="Glyco_hydro_64"/>
    <property type="match status" value="1"/>
</dbReference>
<dbReference type="GO" id="GO:0016787">
    <property type="term" value="F:hydrolase activity"/>
    <property type="evidence" value="ECO:0007669"/>
    <property type="project" value="UniProtKB-KW"/>
</dbReference>
<protein>
    <submittedName>
        <fullName evidence="4">Glycoside hydrolase family 64 protein</fullName>
    </submittedName>
</protein>
<reference evidence="4" key="2">
    <citation type="submission" date="2020-04" db="EMBL/GenBank/DDBJ databases">
        <authorList>
            <consortium name="NCBI Genome Project"/>
        </authorList>
    </citation>
    <scope>NUCLEOTIDE SEQUENCE</scope>
    <source>
        <strain evidence="4">CBS 342.82</strain>
    </source>
</reference>
<dbReference type="InterPro" id="IPR037398">
    <property type="entry name" value="Glyco_hydro_64_fam"/>
</dbReference>
<dbReference type="InterPro" id="IPR037176">
    <property type="entry name" value="Osmotin/thaumatin-like_sf"/>
</dbReference>
<dbReference type="Proteomes" id="UP000504637">
    <property type="component" value="Unplaced"/>
</dbReference>
<gene>
    <name evidence="4" type="ORF">K489DRAFT_317286</name>
</gene>
<accession>A0A6J3MA46</accession>
<evidence type="ECO:0000313" key="3">
    <source>
        <dbReference type="Proteomes" id="UP000504637"/>
    </source>
</evidence>
<dbReference type="CDD" id="cd09220">
    <property type="entry name" value="GH64-GluB-like"/>
    <property type="match status" value="1"/>
</dbReference>
<proteinExistence type="predicted"/>
<feature type="compositionally biased region" description="Low complexity" evidence="1">
    <location>
        <begin position="22"/>
        <end position="45"/>
    </location>
</feature>
<keyword evidence="3" id="KW-1185">Reference proteome</keyword>
<dbReference type="GeneID" id="54359028"/>
<dbReference type="PANTHER" id="PTHR38165">
    <property type="match status" value="1"/>
</dbReference>
<evidence type="ECO:0000259" key="2">
    <source>
        <dbReference type="PROSITE" id="PS52006"/>
    </source>
</evidence>
<reference evidence="4" key="1">
    <citation type="submission" date="2020-01" db="EMBL/GenBank/DDBJ databases">
        <authorList>
            <consortium name="DOE Joint Genome Institute"/>
            <person name="Haridas S."/>
            <person name="Albert R."/>
            <person name="Binder M."/>
            <person name="Bloem J."/>
            <person name="Labutti K."/>
            <person name="Salamov A."/>
            <person name="Andreopoulos B."/>
            <person name="Baker S.E."/>
            <person name="Barry K."/>
            <person name="Bills G."/>
            <person name="Bluhm B.H."/>
            <person name="Cannon C."/>
            <person name="Castanera R."/>
            <person name="Culley D.E."/>
            <person name="Daum C."/>
            <person name="Ezra D."/>
            <person name="Gonzalez J.B."/>
            <person name="Henrissat B."/>
            <person name="Kuo A."/>
            <person name="Liang C."/>
            <person name="Lipzen A."/>
            <person name="Lutzoni F."/>
            <person name="Magnuson J."/>
            <person name="Mondo S."/>
            <person name="Nolan M."/>
            <person name="Ohm R."/>
            <person name="Pangilinan J."/>
            <person name="Park H.-J."/>
            <person name="Ramirez L."/>
            <person name="Alfaro M."/>
            <person name="Sun H."/>
            <person name="Tritt A."/>
            <person name="Yoshinaga Y."/>
            <person name="Zwiers L.-H."/>
            <person name="Turgeon B.G."/>
            <person name="Goodwin S.B."/>
            <person name="Spatafora J.W."/>
            <person name="Crous P.W."/>
            <person name="Grigoriev I.V."/>
        </authorList>
    </citation>
    <scope>NUCLEOTIDE SEQUENCE</scope>
    <source>
        <strain evidence="4">CBS 342.82</strain>
    </source>
</reference>
<evidence type="ECO:0000313" key="4">
    <source>
        <dbReference type="RefSeq" id="XP_033460723.1"/>
    </source>
</evidence>
<feature type="domain" description="GH64" evidence="2">
    <location>
        <begin position="67"/>
        <end position="438"/>
    </location>
</feature>